<feature type="compositionally biased region" description="Polar residues" evidence="1">
    <location>
        <begin position="1022"/>
        <end position="1032"/>
    </location>
</feature>
<comment type="caution">
    <text evidence="3">The sequence shown here is derived from an EMBL/GenBank/DDBJ whole genome shotgun (WGS) entry which is preliminary data.</text>
</comment>
<gene>
    <name evidence="3" type="ORF">HID58_008295</name>
</gene>
<feature type="compositionally biased region" description="Basic and acidic residues" evidence="1">
    <location>
        <begin position="924"/>
        <end position="936"/>
    </location>
</feature>
<name>A0ABQ8DR36_BRANA</name>
<feature type="transmembrane region" description="Helical" evidence="2">
    <location>
        <begin position="71"/>
        <end position="90"/>
    </location>
</feature>
<dbReference type="PANTHER" id="PTHR14009">
    <property type="entry name" value="LEUCINE ZIPPER-EF-HAND CONTAINING TRANSMEMBRANE PROTEIN"/>
    <property type="match status" value="1"/>
</dbReference>
<evidence type="ECO:0000313" key="3">
    <source>
        <dbReference type="EMBL" id="KAH0931178.1"/>
    </source>
</evidence>
<dbReference type="EMBL" id="JAGKQM010000003">
    <property type="protein sequence ID" value="KAH0931178.1"/>
    <property type="molecule type" value="Genomic_DNA"/>
</dbReference>
<evidence type="ECO:0000256" key="2">
    <source>
        <dbReference type="SAM" id="Phobius"/>
    </source>
</evidence>
<accession>A0ABQ8DR36</accession>
<feature type="compositionally biased region" description="Polar residues" evidence="1">
    <location>
        <begin position="937"/>
        <end position="949"/>
    </location>
</feature>
<keyword evidence="4" id="KW-1185">Reference proteome</keyword>
<reference evidence="3 4" key="1">
    <citation type="submission" date="2021-05" db="EMBL/GenBank/DDBJ databases">
        <title>Genome Assembly of Synthetic Allotetraploid Brassica napus Reveals Homoeologous Exchanges between Subgenomes.</title>
        <authorList>
            <person name="Davis J.T."/>
        </authorList>
    </citation>
    <scope>NUCLEOTIDE SEQUENCE [LARGE SCALE GENOMIC DNA]</scope>
    <source>
        <strain evidence="4">cv. Da-Ae</strain>
        <tissue evidence="3">Seedling</tissue>
    </source>
</reference>
<sequence>MDIFVKWEAHISGLVDDIHLTQFADTCWSFRLTRQMNATFRLALLLGRTESLSVWHFICNMRRMGALTGSMAIQGLITAVPFLTAYGLILESDFYHRCDRISGLPLPSAPRFPRFVVSEMKIHRLHEYQSNNEFETAFFSALNYSLVAAVIPCYPSLDAFRSSPHNISQFWLFGSSPCEDWFFRGSSSPSTEFRRLLWFRWKEVVPRLDPCSLIAGRSDTWKMTCRGLLPRRFTVRVLGLVARSDWVPSAKKKSLGPSAVSEVSDLHMAVKLHRPGLISPTYSNPCLSRMSIGTFISCRRVVELDYTSNFSGNSSRRLFVTYDVLESRSYCFRRRSFGNKNIRGYKLRRRMRPFLLASSSDDGVAVNGTPQPRASDDVEEMRAKLSGSLQDEYNCDELIQSLHDAARSFELALKKKISSSKLPWFSAAWLGVDRNAWVKTFSYQASVYCLLQAANEVSSRGNNRDNDLNVFVQRSLSRLAAPLDSMMRDKLSSSHPEANEWFWSDQVPPAVTSFVSCFEGDQRFVAATSAYAKGKSSAASNETEVSLLMLVLNCIAAVTKLGPTKLSCPPFFSLIPDTTGRLMDKFVDFVPLPQAYHSMKSLGLRREFLVHFGPRAAACRVKSDCPTDEVVFWVDLIQNQLLRAIDREKIWSRLTTSESIEVLERDLAIFGFFIALGRSTQSFLAANGFDALENPMEDLVRHFIGGSLLQYPQLSAISSYQLYVEVVCEELEWLPFYPNKKDSQAAKQAHGHKNRPEGPPNYDALPQILNVCSYWLQSFIKYSKWPENPSNVKAAKFLSTGHKKLIQCKEELGISSLAVTEAGFVDMNALSTEESSSFDKLLTALTSQALESVDEALVRLESLLQQLHASSSSSGKEQIKAACSDLEKIRKLKKEAEFLEASFRAKAASLQEGGGDSNSQVSSEEQKQNLKGKDTKNSISSVDQGTSRSRGFWGFFERPPRKKPAPKVDEYTERSRENVDSVDSESSEIYRFELLRNELIELEKRVQGSTDESVEEEGKTSGDPTPKSSSSMKGVELVQSSKKESVIEKTLDQIKETSTDVWQGTQLLAFDSAAAMELLRRSVIGDELTEKEKKALRRTITDLASVVPIGVLMLLPVTAVGHAAMLAAIQRYVPGLIPSTYGPERLNLLRQLEKVKQMKNETEPEEGIDEAES</sequence>
<feature type="region of interest" description="Disordered" evidence="1">
    <location>
        <begin position="910"/>
        <end position="982"/>
    </location>
</feature>
<evidence type="ECO:0000256" key="1">
    <source>
        <dbReference type="SAM" id="MobiDB-lite"/>
    </source>
</evidence>
<keyword evidence="2" id="KW-0812">Transmembrane</keyword>
<proteinExistence type="predicted"/>
<keyword evidence="2" id="KW-1133">Transmembrane helix</keyword>
<protein>
    <recommendedName>
        <fullName evidence="5">LETM1-like protein</fullName>
    </recommendedName>
</protein>
<evidence type="ECO:0008006" key="5">
    <source>
        <dbReference type="Google" id="ProtNLM"/>
    </source>
</evidence>
<feature type="region of interest" description="Disordered" evidence="1">
    <location>
        <begin position="1006"/>
        <end position="1036"/>
    </location>
</feature>
<dbReference type="InterPro" id="IPR044202">
    <property type="entry name" value="LETM1/MDM38-like"/>
</dbReference>
<dbReference type="Proteomes" id="UP000824890">
    <property type="component" value="Unassembled WGS sequence"/>
</dbReference>
<keyword evidence="2" id="KW-0472">Membrane</keyword>
<dbReference type="PANTHER" id="PTHR14009:SF9">
    <property type="entry name" value="LETM1-LIKE PROTEIN"/>
    <property type="match status" value="1"/>
</dbReference>
<evidence type="ECO:0000313" key="4">
    <source>
        <dbReference type="Proteomes" id="UP000824890"/>
    </source>
</evidence>
<feature type="compositionally biased region" description="Basic and acidic residues" evidence="1">
    <location>
        <begin position="966"/>
        <end position="979"/>
    </location>
</feature>
<organism evidence="3 4">
    <name type="scientific">Brassica napus</name>
    <name type="common">Rape</name>
    <dbReference type="NCBI Taxonomy" id="3708"/>
    <lineage>
        <taxon>Eukaryota</taxon>
        <taxon>Viridiplantae</taxon>
        <taxon>Streptophyta</taxon>
        <taxon>Embryophyta</taxon>
        <taxon>Tracheophyta</taxon>
        <taxon>Spermatophyta</taxon>
        <taxon>Magnoliopsida</taxon>
        <taxon>eudicotyledons</taxon>
        <taxon>Gunneridae</taxon>
        <taxon>Pentapetalae</taxon>
        <taxon>rosids</taxon>
        <taxon>malvids</taxon>
        <taxon>Brassicales</taxon>
        <taxon>Brassicaceae</taxon>
        <taxon>Brassiceae</taxon>
        <taxon>Brassica</taxon>
    </lineage>
</organism>